<keyword evidence="1" id="KW-0479">Metal-binding</keyword>
<keyword evidence="7" id="KW-1185">Reference proteome</keyword>
<dbReference type="VEuPathDB" id="FungiDB:SCHCODRAFT_02590762"/>
<dbReference type="PROSITE" id="PS50865">
    <property type="entry name" value="ZF_MYND_2"/>
    <property type="match status" value="1"/>
</dbReference>
<dbReference type="InterPro" id="IPR002893">
    <property type="entry name" value="Znf_MYND"/>
</dbReference>
<evidence type="ECO:0000259" key="5">
    <source>
        <dbReference type="PROSITE" id="PS50865"/>
    </source>
</evidence>
<keyword evidence="2 4" id="KW-0863">Zinc-finger</keyword>
<gene>
    <name evidence="6" type="ORF">SCHCODRAFT_113266</name>
</gene>
<keyword evidence="3" id="KW-0862">Zinc</keyword>
<dbReference type="EMBL" id="GL377312">
    <property type="protein sequence ID" value="EFI92912.1"/>
    <property type="molecule type" value="Genomic_DNA"/>
</dbReference>
<dbReference type="AlphaFoldDB" id="D8QHB8"/>
<organism evidence="7">
    <name type="scientific">Schizophyllum commune (strain H4-8 / FGSC 9210)</name>
    <name type="common">Split gill fungus</name>
    <dbReference type="NCBI Taxonomy" id="578458"/>
    <lineage>
        <taxon>Eukaryota</taxon>
        <taxon>Fungi</taxon>
        <taxon>Dikarya</taxon>
        <taxon>Basidiomycota</taxon>
        <taxon>Agaricomycotina</taxon>
        <taxon>Agaricomycetes</taxon>
        <taxon>Agaricomycetidae</taxon>
        <taxon>Agaricales</taxon>
        <taxon>Schizophyllaceae</taxon>
        <taxon>Schizophyllum</taxon>
    </lineage>
</organism>
<evidence type="ECO:0000256" key="2">
    <source>
        <dbReference type="ARBA" id="ARBA00022771"/>
    </source>
</evidence>
<dbReference type="SUPFAM" id="SSF144232">
    <property type="entry name" value="HIT/MYND zinc finger-like"/>
    <property type="match status" value="1"/>
</dbReference>
<evidence type="ECO:0000256" key="1">
    <source>
        <dbReference type="ARBA" id="ARBA00022723"/>
    </source>
</evidence>
<dbReference type="GO" id="GO:0008270">
    <property type="term" value="F:zinc ion binding"/>
    <property type="evidence" value="ECO:0007669"/>
    <property type="project" value="UniProtKB-KW"/>
</dbReference>
<evidence type="ECO:0000313" key="6">
    <source>
        <dbReference type="EMBL" id="EFI92912.1"/>
    </source>
</evidence>
<dbReference type="Gene3D" id="6.10.140.2220">
    <property type="match status" value="1"/>
</dbReference>
<dbReference type="InParanoid" id="D8QHB8"/>
<proteinExistence type="predicted"/>
<dbReference type="PROSITE" id="PS01360">
    <property type="entry name" value="ZF_MYND_1"/>
    <property type="match status" value="1"/>
</dbReference>
<evidence type="ECO:0000256" key="4">
    <source>
        <dbReference type="PROSITE-ProRule" id="PRU00134"/>
    </source>
</evidence>
<evidence type="ECO:0000313" key="7">
    <source>
        <dbReference type="Proteomes" id="UP000007431"/>
    </source>
</evidence>
<evidence type="ECO:0000256" key="3">
    <source>
        <dbReference type="ARBA" id="ARBA00022833"/>
    </source>
</evidence>
<accession>D8QHB8</accession>
<dbReference type="Proteomes" id="UP000007431">
    <property type="component" value="Unassembled WGS sequence"/>
</dbReference>
<feature type="domain" description="MYND-type" evidence="5">
    <location>
        <begin position="467"/>
        <end position="512"/>
    </location>
</feature>
<reference evidence="6 7" key="1">
    <citation type="journal article" date="2010" name="Nat. Biotechnol.">
        <title>Genome sequence of the model mushroom Schizophyllum commune.</title>
        <authorList>
            <person name="Ohm R.A."/>
            <person name="de Jong J.F."/>
            <person name="Lugones L.G."/>
            <person name="Aerts A."/>
            <person name="Kothe E."/>
            <person name="Stajich J.E."/>
            <person name="de Vries R.P."/>
            <person name="Record E."/>
            <person name="Levasseur A."/>
            <person name="Baker S.E."/>
            <person name="Bartholomew K.A."/>
            <person name="Coutinho P.M."/>
            <person name="Erdmann S."/>
            <person name="Fowler T.J."/>
            <person name="Gathman A.C."/>
            <person name="Lombard V."/>
            <person name="Henrissat B."/>
            <person name="Knabe N."/>
            <person name="Kuees U."/>
            <person name="Lilly W.W."/>
            <person name="Lindquist E."/>
            <person name="Lucas S."/>
            <person name="Magnuson J.K."/>
            <person name="Piumi F."/>
            <person name="Raudaskoski M."/>
            <person name="Salamov A."/>
            <person name="Schmutz J."/>
            <person name="Schwarze F.W.M.R."/>
            <person name="vanKuyk P.A."/>
            <person name="Horton J.S."/>
            <person name="Grigoriev I.V."/>
            <person name="Woesten H.A.B."/>
        </authorList>
    </citation>
    <scope>NUCLEOTIDE SEQUENCE [LARGE SCALE GENOMIC DNA]</scope>
    <source>
        <strain evidence="7">H4-8 / FGSC 9210</strain>
    </source>
</reference>
<sequence length="639" mass="72501">MSAVNPASEICPLEQEFDSFISTRKSPYRAKLFQHRCVKEVIARLHPSRIPSYPLNEQGAQAISEALQAWRIYSLLSACLFNSDKEFRTEYLAHLPHAWQWALFLLPGEGNVKDLRGLDFQTPSFPLRPDGTVAATVYMRYRMLLLALVALLDDPARLPACQRLPRFGEVFLALATYEWPRPRNDDLAALIHDLMRTLRAGTTRKGDFSKQFMHDLRANVEKHPGVLLRVVFERFPWLLDPGNDELSDDDRNLYAEHYGIVIVQLLASLHDPILNGFRDNGGAKTLVKALLRAIPYAPTREVLVEKAQASITRLIIHLTMRVLDEIFAFREADDAVADAVDAGLIIVIDRLRRLLSAEVLDEEEQKGARSSVEHWLDDVLTPTMVRLDVLRALTRRNYGIFLSEMRKEAEATWPALRDAAERYASLFPRMLMFKARLKALRSRGCSNAEVSDIMLGGQGMITKQFIHSQCQHAQAGITQKTHLKICSCATAMYCSAECQKVHWRSGQHRGACSNEASRLRLTTQPLKDPGGDPIITSIRPHLRYLEYHFLRFCALTEIALLYEAGKMTDGVKYTVEFQHSDIIKSFSTELPFTLEPHTILVELKAHWGAGLEMCIDIPDPVTFSELEDLIRLRKTVLGM</sequence>
<protein>
    <recommendedName>
        <fullName evidence="5">MYND-type domain-containing protein</fullName>
    </recommendedName>
</protein>
<feature type="non-terminal residue" evidence="6">
    <location>
        <position position="639"/>
    </location>
</feature>
<dbReference type="HOGENOM" id="CLU_417462_0_0_1"/>
<name>D8QHB8_SCHCM</name>